<keyword evidence="4" id="KW-0233">DNA recombination</keyword>
<feature type="domain" description="Core-binding (CB)" evidence="7">
    <location>
        <begin position="102"/>
        <end position="180"/>
    </location>
</feature>
<name>D3RNF8_ALLVD</name>
<dbReference type="PROSITE" id="PS51900">
    <property type="entry name" value="CB"/>
    <property type="match status" value="1"/>
</dbReference>
<dbReference type="PROSITE" id="PS51898">
    <property type="entry name" value="TYR_RECOMBINASE"/>
    <property type="match status" value="1"/>
</dbReference>
<dbReference type="EMBL" id="CP001896">
    <property type="protein sequence ID" value="ADC63323.1"/>
    <property type="molecule type" value="Genomic_DNA"/>
</dbReference>
<evidence type="ECO:0000313" key="8">
    <source>
        <dbReference type="EMBL" id="ADC63323.1"/>
    </source>
</evidence>
<dbReference type="InterPro" id="IPR038488">
    <property type="entry name" value="Integrase_DNA-bd_sf"/>
</dbReference>
<evidence type="ECO:0000256" key="4">
    <source>
        <dbReference type="ARBA" id="ARBA00023172"/>
    </source>
</evidence>
<proteinExistence type="inferred from homology"/>
<keyword evidence="3 5" id="KW-0238">DNA-binding</keyword>
<gene>
    <name evidence="8" type="ordered locus">Alvin_2408</name>
</gene>
<dbReference type="HOGENOM" id="CLU_027562_0_4_6"/>
<dbReference type="InterPro" id="IPR050808">
    <property type="entry name" value="Phage_Integrase"/>
</dbReference>
<dbReference type="InterPro" id="IPR044068">
    <property type="entry name" value="CB"/>
</dbReference>
<keyword evidence="2" id="KW-0229">DNA integration</keyword>
<dbReference type="Pfam" id="PF00589">
    <property type="entry name" value="Phage_integrase"/>
    <property type="match status" value="1"/>
</dbReference>
<evidence type="ECO:0000256" key="3">
    <source>
        <dbReference type="ARBA" id="ARBA00023125"/>
    </source>
</evidence>
<dbReference type="PANTHER" id="PTHR30629:SF2">
    <property type="entry name" value="PROPHAGE INTEGRASE INTS-RELATED"/>
    <property type="match status" value="1"/>
</dbReference>
<comment type="similarity">
    <text evidence="1">Belongs to the 'phage' integrase family.</text>
</comment>
<dbReference type="SUPFAM" id="SSF56349">
    <property type="entry name" value="DNA breaking-rejoining enzymes"/>
    <property type="match status" value="1"/>
</dbReference>
<dbReference type="OrthoDB" id="9795573at2"/>
<dbReference type="InterPro" id="IPR002104">
    <property type="entry name" value="Integrase_catalytic"/>
</dbReference>
<accession>D3RNF8</accession>
<dbReference type="eggNOG" id="COG0582">
    <property type="taxonomic scope" value="Bacteria"/>
</dbReference>
<dbReference type="CDD" id="cd00801">
    <property type="entry name" value="INT_P4_C"/>
    <property type="match status" value="1"/>
</dbReference>
<dbReference type="AlphaFoldDB" id="D3RNF8"/>
<sequence length="425" mass="47848">MPTTLTDRFIKSVEPPEKGKRIYWDDHRDSPKGFGLRVLASGTKSFVLRYRAKTGTERIQTIGEYPTPWSLTAARLEAAKIRANVDAGTDPLQRRREVRQELTVADAVERFCKARVDGMARGAEVRRYFERDLLPVLGRRQLKSVKRSEIIALIEDKAESAPRAAALLLAYTKLLFSYAEDRELIEVSPATGIKPGRISSAMKSVKRGRVLDEAEIRDFWIGADAVGVHRLTALALKLILVTGQRPGEVVGMRWDEVEGETWTIPASRRGKTSTAHSVYLTETARVILEQARAEVARLSERRRWEPSGYVFEHREGKPATTAGLSRALDRYADQLGAKDHPDWGRWHPHDLRRTCRTRLSEIGISEEVAERVIGHTKLGVVAIYNQHRYSLEIRAALEAWERRLLAIVNPTTDNVVAFAKVAGGE</sequence>
<evidence type="ECO:0000256" key="2">
    <source>
        <dbReference type="ARBA" id="ARBA00022908"/>
    </source>
</evidence>
<keyword evidence="9" id="KW-1185">Reference proteome</keyword>
<dbReference type="Gene3D" id="3.30.160.390">
    <property type="entry name" value="Integrase, DNA-binding domain"/>
    <property type="match status" value="1"/>
</dbReference>
<dbReference type="Gene3D" id="1.10.443.10">
    <property type="entry name" value="Intergrase catalytic core"/>
    <property type="match status" value="1"/>
</dbReference>
<feature type="domain" description="Tyr recombinase" evidence="6">
    <location>
        <begin position="206"/>
        <end position="398"/>
    </location>
</feature>
<dbReference type="Pfam" id="PF13356">
    <property type="entry name" value="Arm-DNA-bind_3"/>
    <property type="match status" value="1"/>
</dbReference>
<dbReference type="InterPro" id="IPR013762">
    <property type="entry name" value="Integrase-like_cat_sf"/>
</dbReference>
<dbReference type="GO" id="GO:0006310">
    <property type="term" value="P:DNA recombination"/>
    <property type="evidence" value="ECO:0007669"/>
    <property type="project" value="UniProtKB-KW"/>
</dbReference>
<evidence type="ECO:0000256" key="1">
    <source>
        <dbReference type="ARBA" id="ARBA00008857"/>
    </source>
</evidence>
<dbReference type="PANTHER" id="PTHR30629">
    <property type="entry name" value="PROPHAGE INTEGRASE"/>
    <property type="match status" value="1"/>
</dbReference>
<evidence type="ECO:0000259" key="6">
    <source>
        <dbReference type="PROSITE" id="PS51898"/>
    </source>
</evidence>
<dbReference type="InterPro" id="IPR025166">
    <property type="entry name" value="Integrase_DNA_bind_dom"/>
</dbReference>
<dbReference type="GO" id="GO:0003677">
    <property type="term" value="F:DNA binding"/>
    <property type="evidence" value="ECO:0007669"/>
    <property type="project" value="UniProtKB-UniRule"/>
</dbReference>
<organism evidence="8 9">
    <name type="scientific">Allochromatium vinosum (strain ATCC 17899 / DSM 180 / NBRC 103801 / NCIMB 10441 / D)</name>
    <name type="common">Chromatium vinosum</name>
    <dbReference type="NCBI Taxonomy" id="572477"/>
    <lineage>
        <taxon>Bacteria</taxon>
        <taxon>Pseudomonadati</taxon>
        <taxon>Pseudomonadota</taxon>
        <taxon>Gammaproteobacteria</taxon>
        <taxon>Chromatiales</taxon>
        <taxon>Chromatiaceae</taxon>
        <taxon>Allochromatium</taxon>
    </lineage>
</organism>
<evidence type="ECO:0000259" key="7">
    <source>
        <dbReference type="PROSITE" id="PS51900"/>
    </source>
</evidence>
<dbReference type="RefSeq" id="WP_012971593.1">
    <property type="nucleotide sequence ID" value="NC_013851.1"/>
</dbReference>
<dbReference type="STRING" id="572477.Alvin_2408"/>
<dbReference type="Proteomes" id="UP000001441">
    <property type="component" value="Chromosome"/>
</dbReference>
<dbReference type="GO" id="GO:0015074">
    <property type="term" value="P:DNA integration"/>
    <property type="evidence" value="ECO:0007669"/>
    <property type="project" value="UniProtKB-KW"/>
</dbReference>
<dbReference type="Gene3D" id="1.10.150.130">
    <property type="match status" value="1"/>
</dbReference>
<protein>
    <submittedName>
        <fullName evidence="8">Integrase family protein</fullName>
    </submittedName>
</protein>
<dbReference type="InterPro" id="IPR011010">
    <property type="entry name" value="DNA_brk_join_enz"/>
</dbReference>
<dbReference type="InterPro" id="IPR010998">
    <property type="entry name" value="Integrase_recombinase_N"/>
</dbReference>
<evidence type="ECO:0000256" key="5">
    <source>
        <dbReference type="PROSITE-ProRule" id="PRU01248"/>
    </source>
</evidence>
<reference evidence="8 9" key="1">
    <citation type="journal article" date="2011" name="Stand. Genomic Sci.">
        <title>Complete genome sequence of Allochromatium vinosum DSM 180(T).</title>
        <authorList>
            <person name="Weissgerber T."/>
            <person name="Zigann R."/>
            <person name="Bruce D."/>
            <person name="Chang Y.J."/>
            <person name="Detter J.C."/>
            <person name="Han C."/>
            <person name="Hauser L."/>
            <person name="Jeffries C.D."/>
            <person name="Land M."/>
            <person name="Munk A.C."/>
            <person name="Tapia R."/>
            <person name="Dahl C."/>
        </authorList>
    </citation>
    <scope>NUCLEOTIDE SEQUENCE [LARGE SCALE GENOMIC DNA]</scope>
    <source>
        <strain evidence="9">ATCC 17899 / DSM 180 / NBRC 103801 / NCIMB 10441 / D</strain>
    </source>
</reference>
<evidence type="ECO:0000313" key="9">
    <source>
        <dbReference type="Proteomes" id="UP000001441"/>
    </source>
</evidence>
<dbReference type="KEGG" id="alv:Alvin_2408"/>